<evidence type="ECO:0000313" key="1">
    <source>
        <dbReference type="EMBL" id="GAI56212.1"/>
    </source>
</evidence>
<accession>X1PIT9</accession>
<name>X1PIT9_9ZZZZ</name>
<sequence>NNQENVSLEKSIGKLSFYKISDELFLPKIYAADTVVDIEDSGNHENFINQMCQLVTSDDFIIGNNLILSSDLVDDEQAEIIDGFNNKIGINFSEEKTSTYTEGLNKLEQVKFSAPKITFQKVNPVKYKSQYRKKIIIFFLLHLLIN</sequence>
<reference evidence="1" key="1">
    <citation type="journal article" date="2014" name="Front. Microbiol.">
        <title>High frequency of phylogenetically diverse reductive dehalogenase-homologous genes in deep subseafloor sedimentary metagenomes.</title>
        <authorList>
            <person name="Kawai M."/>
            <person name="Futagami T."/>
            <person name="Toyoda A."/>
            <person name="Takaki Y."/>
            <person name="Nishi S."/>
            <person name="Hori S."/>
            <person name="Arai W."/>
            <person name="Tsubouchi T."/>
            <person name="Morono Y."/>
            <person name="Uchiyama I."/>
            <person name="Ito T."/>
            <person name="Fujiyama A."/>
            <person name="Inagaki F."/>
            <person name="Takami H."/>
        </authorList>
    </citation>
    <scope>NUCLEOTIDE SEQUENCE</scope>
    <source>
        <strain evidence="1">Expedition CK06-06</strain>
    </source>
</reference>
<proteinExistence type="predicted"/>
<organism evidence="1">
    <name type="scientific">marine sediment metagenome</name>
    <dbReference type="NCBI Taxonomy" id="412755"/>
    <lineage>
        <taxon>unclassified sequences</taxon>
        <taxon>metagenomes</taxon>
        <taxon>ecological metagenomes</taxon>
    </lineage>
</organism>
<dbReference type="EMBL" id="BARV01035335">
    <property type="protein sequence ID" value="GAI56212.1"/>
    <property type="molecule type" value="Genomic_DNA"/>
</dbReference>
<protein>
    <submittedName>
        <fullName evidence="1">Uncharacterized protein</fullName>
    </submittedName>
</protein>
<dbReference type="AlphaFoldDB" id="X1PIT9"/>
<feature type="non-terminal residue" evidence="1">
    <location>
        <position position="1"/>
    </location>
</feature>
<comment type="caution">
    <text evidence="1">The sequence shown here is derived from an EMBL/GenBank/DDBJ whole genome shotgun (WGS) entry which is preliminary data.</text>
</comment>
<gene>
    <name evidence="1" type="ORF">S06H3_55156</name>
</gene>